<reference evidence="7" key="1">
    <citation type="submission" date="2016-11" db="EMBL/GenBank/DDBJ databases">
        <authorList>
            <person name="Varghese N."/>
            <person name="Submissions S."/>
        </authorList>
    </citation>
    <scope>NUCLEOTIDE SEQUENCE [LARGE SCALE GENOMIC DNA]</scope>
    <source>
        <strain evidence="7">DSM 17957</strain>
    </source>
</reference>
<dbReference type="Proteomes" id="UP000184536">
    <property type="component" value="Unassembled WGS sequence"/>
</dbReference>
<dbReference type="GO" id="GO:0006417">
    <property type="term" value="P:regulation of translation"/>
    <property type="evidence" value="ECO:0007669"/>
    <property type="project" value="UniProtKB-KW"/>
</dbReference>
<evidence type="ECO:0000256" key="1">
    <source>
        <dbReference type="ARBA" id="ARBA00022490"/>
    </source>
</evidence>
<name>A0A1M6CMD4_9FIRM</name>
<dbReference type="STRING" id="1121919.SAMN02745975_00262"/>
<dbReference type="Gene3D" id="2.30.290.10">
    <property type="entry name" value="BH3618-like"/>
    <property type="match status" value="1"/>
</dbReference>
<evidence type="ECO:0000256" key="5">
    <source>
        <dbReference type="HAMAP-Rule" id="MF_01185"/>
    </source>
</evidence>
<keyword evidence="6" id="KW-0969">Cilium</keyword>
<accession>A0A1M6CMD4</accession>
<comment type="subcellular location">
    <subcellularLocation>
        <location evidence="5">Cytoplasm</location>
    </subcellularLocation>
</comment>
<keyword evidence="2 5" id="KW-1005">Bacterial flagellum biogenesis</keyword>
<evidence type="ECO:0000313" key="6">
    <source>
        <dbReference type="EMBL" id="SHI62109.1"/>
    </source>
</evidence>
<keyword evidence="4 5" id="KW-0143">Chaperone</keyword>
<dbReference type="HAMAP" id="MF_01185">
    <property type="entry name" value="FliW"/>
    <property type="match status" value="1"/>
</dbReference>
<keyword evidence="1 5" id="KW-0963">Cytoplasm</keyword>
<dbReference type="Pfam" id="PF02623">
    <property type="entry name" value="FliW"/>
    <property type="match status" value="1"/>
</dbReference>
<keyword evidence="6" id="KW-0282">Flagellum</keyword>
<evidence type="ECO:0000256" key="2">
    <source>
        <dbReference type="ARBA" id="ARBA00022795"/>
    </source>
</evidence>
<dbReference type="PANTHER" id="PTHR39190:SF1">
    <property type="entry name" value="FLAGELLAR ASSEMBLY FACTOR FLIW"/>
    <property type="match status" value="1"/>
</dbReference>
<dbReference type="NCBIfam" id="NF009793">
    <property type="entry name" value="PRK13285.1-1"/>
    <property type="match status" value="1"/>
</dbReference>
<organism evidence="6 7">
    <name type="scientific">Geosporobacter subterraneus DSM 17957</name>
    <dbReference type="NCBI Taxonomy" id="1121919"/>
    <lineage>
        <taxon>Bacteria</taxon>
        <taxon>Bacillati</taxon>
        <taxon>Bacillota</taxon>
        <taxon>Clostridia</taxon>
        <taxon>Peptostreptococcales</taxon>
        <taxon>Thermotaleaceae</taxon>
        <taxon>Geosporobacter</taxon>
    </lineage>
</organism>
<proteinExistence type="inferred from homology"/>
<dbReference type="AlphaFoldDB" id="A0A1M6CMD4"/>
<dbReference type="EMBL" id="FQZV01000004">
    <property type="protein sequence ID" value="SHI62109.1"/>
    <property type="molecule type" value="Genomic_DNA"/>
</dbReference>
<evidence type="ECO:0000313" key="7">
    <source>
        <dbReference type="Proteomes" id="UP000184536"/>
    </source>
</evidence>
<comment type="subunit">
    <text evidence="5">Interacts with translational regulator CsrA and flagellin(s).</text>
</comment>
<sequence length="149" mass="17448">MKLQTKHFGEIDIEVEKIITFEEGLPGFEHIKKYILIPNPDSENPFQWMQAIDEPCLAFVITDPFYFKEDYEFDIPEKVVQQLEIEKTEEVVVYSMAVVPENIEDITINLRGPLVVNIEKRKGKQLLLDGEAYALKYKIFQNLPIEQKE</sequence>
<keyword evidence="7" id="KW-1185">Reference proteome</keyword>
<evidence type="ECO:0000256" key="4">
    <source>
        <dbReference type="ARBA" id="ARBA00023186"/>
    </source>
</evidence>
<comment type="function">
    <text evidence="5">Acts as an anti-CsrA protein, binds CsrA and prevents it from repressing translation of its target genes, one of which is flagellin. Binds to flagellin and participates in the assembly of the flagellum.</text>
</comment>
<dbReference type="OrthoDB" id="9801235at2"/>
<dbReference type="GO" id="GO:0005737">
    <property type="term" value="C:cytoplasm"/>
    <property type="evidence" value="ECO:0007669"/>
    <property type="project" value="UniProtKB-SubCell"/>
</dbReference>
<dbReference type="InterPro" id="IPR024046">
    <property type="entry name" value="Flagellar_assmbl_FliW_dom_sf"/>
</dbReference>
<dbReference type="GO" id="GO:0044780">
    <property type="term" value="P:bacterial-type flagellum assembly"/>
    <property type="evidence" value="ECO:0007669"/>
    <property type="project" value="UniProtKB-UniRule"/>
</dbReference>
<dbReference type="InterPro" id="IPR003775">
    <property type="entry name" value="Flagellar_assembly_factor_FliW"/>
</dbReference>
<evidence type="ECO:0000256" key="3">
    <source>
        <dbReference type="ARBA" id="ARBA00022845"/>
    </source>
</evidence>
<dbReference type="RefSeq" id="WP_110939566.1">
    <property type="nucleotide sequence ID" value="NZ_FQZV01000004.1"/>
</dbReference>
<dbReference type="SUPFAM" id="SSF141457">
    <property type="entry name" value="BH3618-like"/>
    <property type="match status" value="1"/>
</dbReference>
<gene>
    <name evidence="5" type="primary">fliW</name>
    <name evidence="6" type="ORF">SAMN02745975_00262</name>
</gene>
<keyword evidence="6" id="KW-0966">Cell projection</keyword>
<comment type="similarity">
    <text evidence="5">Belongs to the FliW family.</text>
</comment>
<dbReference type="PANTHER" id="PTHR39190">
    <property type="entry name" value="FLAGELLAR ASSEMBLY FACTOR FLIW"/>
    <property type="match status" value="1"/>
</dbReference>
<keyword evidence="3 5" id="KW-0810">Translation regulation</keyword>
<protein>
    <recommendedName>
        <fullName evidence="5">Flagellar assembly factor FliW</fullName>
    </recommendedName>
</protein>